<comment type="caution">
    <text evidence="4">The sequence shown here is derived from an EMBL/GenBank/DDBJ whole genome shotgun (WGS) entry which is preliminary data.</text>
</comment>
<dbReference type="GO" id="GO:0140097">
    <property type="term" value="F:catalytic activity, acting on DNA"/>
    <property type="evidence" value="ECO:0007669"/>
    <property type="project" value="UniProtKB-ARBA"/>
</dbReference>
<feature type="region of interest" description="Disordered" evidence="3">
    <location>
        <begin position="221"/>
        <end position="255"/>
    </location>
</feature>
<keyword evidence="1" id="KW-0227">DNA damage</keyword>
<dbReference type="InterPro" id="IPR000445">
    <property type="entry name" value="HhH_motif"/>
</dbReference>
<dbReference type="GO" id="GO:0006281">
    <property type="term" value="P:DNA repair"/>
    <property type="evidence" value="ECO:0007669"/>
    <property type="project" value="UniProtKB-KW"/>
</dbReference>
<keyword evidence="5" id="KW-1185">Reference proteome</keyword>
<name>A0A9N8H3Z0_9STRA</name>
<evidence type="ECO:0000256" key="2">
    <source>
        <dbReference type="ARBA" id="ARBA00023204"/>
    </source>
</evidence>
<feature type="compositionally biased region" description="Basic residues" evidence="3">
    <location>
        <begin position="246"/>
        <end position="255"/>
    </location>
</feature>
<evidence type="ECO:0000256" key="1">
    <source>
        <dbReference type="ARBA" id="ARBA00022763"/>
    </source>
</evidence>
<accession>A0A9N8H3Z0</accession>
<evidence type="ECO:0000256" key="3">
    <source>
        <dbReference type="SAM" id="MobiDB-lite"/>
    </source>
</evidence>
<dbReference type="Pfam" id="PF00633">
    <property type="entry name" value="HHH"/>
    <property type="match status" value="1"/>
</dbReference>
<reference evidence="4" key="1">
    <citation type="submission" date="2020-06" db="EMBL/GenBank/DDBJ databases">
        <authorList>
            <consortium name="Plant Systems Biology data submission"/>
        </authorList>
    </citation>
    <scope>NUCLEOTIDE SEQUENCE</scope>
    <source>
        <strain evidence="4">D6</strain>
    </source>
</reference>
<dbReference type="EMBL" id="CAICTM010000049">
    <property type="protein sequence ID" value="CAB9498942.1"/>
    <property type="molecule type" value="Genomic_DNA"/>
</dbReference>
<dbReference type="PANTHER" id="PTHR21521:SF0">
    <property type="entry name" value="AMUN, ISOFORM A"/>
    <property type="match status" value="1"/>
</dbReference>
<dbReference type="GO" id="GO:0016787">
    <property type="term" value="F:hydrolase activity"/>
    <property type="evidence" value="ECO:0007669"/>
    <property type="project" value="UniProtKB-ARBA"/>
</dbReference>
<dbReference type="PANTHER" id="PTHR21521">
    <property type="entry name" value="AMUN, ISOFORM A"/>
    <property type="match status" value="1"/>
</dbReference>
<evidence type="ECO:0000313" key="4">
    <source>
        <dbReference type="EMBL" id="CAB9498942.1"/>
    </source>
</evidence>
<dbReference type="OrthoDB" id="8249012at2759"/>
<evidence type="ECO:0000313" key="5">
    <source>
        <dbReference type="Proteomes" id="UP001153069"/>
    </source>
</evidence>
<sequence length="255" mass="28664">MSKKKRPGVPAAIRLASCQDVRLWERVEQQYESIRSDKLLQAETNCPVSLDQTTHITKTQLLDIVQWKFAVGKPRPQNMGLLHSNADSMVQECSQRAIQLARKAEASQEEGQFTPDGLETIKASLKELTQLKGVGPVTATAVLCRVRPDMFAYMYDEVIDCFEPKRDYTLPIYLRINAKCLELAHNNTLEGGWTAARVAKVLWIAAKVAATDNLPDLTVDEATSAGNEKSKHRKAGKDTDTIMRQSRPKRRKTRK</sequence>
<keyword evidence="2" id="KW-0234">DNA repair</keyword>
<dbReference type="InterPro" id="IPR011257">
    <property type="entry name" value="DNA_glycosylase"/>
</dbReference>
<dbReference type="Proteomes" id="UP001153069">
    <property type="component" value="Unassembled WGS sequence"/>
</dbReference>
<gene>
    <name evidence="4" type="ORF">SEMRO_49_G028620.1</name>
</gene>
<dbReference type="SUPFAM" id="SSF48150">
    <property type="entry name" value="DNA-glycosylase"/>
    <property type="match status" value="1"/>
</dbReference>
<dbReference type="GO" id="GO:0003677">
    <property type="term" value="F:DNA binding"/>
    <property type="evidence" value="ECO:0007669"/>
    <property type="project" value="InterPro"/>
</dbReference>
<protein>
    <submittedName>
        <fullName evidence="4">Conserved hypothetical, protein</fullName>
    </submittedName>
</protein>
<dbReference type="AlphaFoldDB" id="A0A9N8H3Z0"/>
<organism evidence="4 5">
    <name type="scientific">Seminavis robusta</name>
    <dbReference type="NCBI Taxonomy" id="568900"/>
    <lineage>
        <taxon>Eukaryota</taxon>
        <taxon>Sar</taxon>
        <taxon>Stramenopiles</taxon>
        <taxon>Ochrophyta</taxon>
        <taxon>Bacillariophyta</taxon>
        <taxon>Bacillariophyceae</taxon>
        <taxon>Bacillariophycidae</taxon>
        <taxon>Naviculales</taxon>
        <taxon>Naviculaceae</taxon>
        <taxon>Seminavis</taxon>
    </lineage>
</organism>
<proteinExistence type="predicted"/>